<keyword evidence="1" id="KW-0805">Transcription regulation</keyword>
<organism evidence="7 8">
    <name type="scientific">Cohnella silvisoli</name>
    <dbReference type="NCBI Taxonomy" id="2873699"/>
    <lineage>
        <taxon>Bacteria</taxon>
        <taxon>Bacillati</taxon>
        <taxon>Bacillota</taxon>
        <taxon>Bacilli</taxon>
        <taxon>Bacillales</taxon>
        <taxon>Paenibacillaceae</taxon>
        <taxon>Cohnella</taxon>
    </lineage>
</organism>
<dbReference type="PROSITE" id="PS01124">
    <property type="entry name" value="HTH_ARAC_FAMILY_2"/>
    <property type="match status" value="1"/>
</dbReference>
<dbReference type="SMART" id="SM00342">
    <property type="entry name" value="HTH_ARAC"/>
    <property type="match status" value="1"/>
</dbReference>
<name>A0ABV1L481_9BACL</name>
<dbReference type="SUPFAM" id="SSF52172">
    <property type="entry name" value="CheY-like"/>
    <property type="match status" value="1"/>
</dbReference>
<dbReference type="Proteomes" id="UP001493487">
    <property type="component" value="Unassembled WGS sequence"/>
</dbReference>
<feature type="modified residue" description="4-aspartylphosphate" evidence="4">
    <location>
        <position position="54"/>
    </location>
</feature>
<proteinExistence type="predicted"/>
<sequence length="540" mass="62367">MNILIVDDEAQIRRWFEALVDRTDLGVKVSGTCGNGKEALEFCRANQVDLVITDIKMPIMNGLELIRHLSAEHPSIRTLILSSYDEFQYASEALKLGAADYILKAEVTVDGLREVIRTIQTRMESERQRKEEVYTLKSTLNENQYALRAIYFKDLIRGHPAALHEFRSKMTGFRIVLADKHLMMMTVSLDDYPNCLSHAKIQTPLLLDLAVINIMDETIRNETGGGCSFLYQENVFVVMCNAGSLIGKSSREESIRHAHRISNNLQEFLQVPASVGISEPYPDLSQLERQFRESAEALRQKRFYGKRNIVWFPDLKLVHSNNQRKDWHPVVIDISYHVEMESYERALQVLLSYMANNLQTKESSESSFKAFCLELIYTILQKIRKIEQQIDRLARYNSATLHEELSGLHTFEEVKNWLLRIVTELLKEAKKLRPSYSEPIRQAFRYLNSQFAEDISLQQVADYVHLNKTYLSELFKKETGITFNDHLTRIRIDKAKELIIAGEEKMGALAELVGYPNASYFTKVFKKTTGMTPLEYKQRK</sequence>
<comment type="caution">
    <text evidence="7">The sequence shown here is derived from an EMBL/GenBank/DDBJ whole genome shotgun (WGS) entry which is preliminary data.</text>
</comment>
<gene>
    <name evidence="7" type="ORF">QJS35_29900</name>
</gene>
<keyword evidence="8" id="KW-1185">Reference proteome</keyword>
<dbReference type="Pfam" id="PF00072">
    <property type="entry name" value="Response_reg"/>
    <property type="match status" value="1"/>
</dbReference>
<dbReference type="InterPro" id="IPR011006">
    <property type="entry name" value="CheY-like_superfamily"/>
</dbReference>
<evidence type="ECO:0000259" key="6">
    <source>
        <dbReference type="PROSITE" id="PS50110"/>
    </source>
</evidence>
<dbReference type="Gene3D" id="3.40.50.2300">
    <property type="match status" value="1"/>
</dbReference>
<evidence type="ECO:0000256" key="1">
    <source>
        <dbReference type="ARBA" id="ARBA00023015"/>
    </source>
</evidence>
<dbReference type="SMART" id="SM00448">
    <property type="entry name" value="REC"/>
    <property type="match status" value="1"/>
</dbReference>
<keyword evidence="4" id="KW-0597">Phosphoprotein</keyword>
<dbReference type="SUPFAM" id="SSF46689">
    <property type="entry name" value="Homeodomain-like"/>
    <property type="match status" value="2"/>
</dbReference>
<dbReference type="RefSeq" id="WP_232189615.1">
    <property type="nucleotide sequence ID" value="NZ_JAIOAP010000021.1"/>
</dbReference>
<dbReference type="InterPro" id="IPR009057">
    <property type="entry name" value="Homeodomain-like_sf"/>
</dbReference>
<accession>A0ABV1L481</accession>
<evidence type="ECO:0000256" key="4">
    <source>
        <dbReference type="PROSITE-ProRule" id="PRU00169"/>
    </source>
</evidence>
<keyword evidence="2" id="KW-0238">DNA-binding</keyword>
<dbReference type="InterPro" id="IPR018062">
    <property type="entry name" value="HTH_AraC-typ_CS"/>
</dbReference>
<feature type="domain" description="Response regulatory" evidence="6">
    <location>
        <begin position="2"/>
        <end position="119"/>
    </location>
</feature>
<dbReference type="PROSITE" id="PS50110">
    <property type="entry name" value="RESPONSE_REGULATORY"/>
    <property type="match status" value="1"/>
</dbReference>
<dbReference type="InterPro" id="IPR018060">
    <property type="entry name" value="HTH_AraC"/>
</dbReference>
<dbReference type="PROSITE" id="PS00041">
    <property type="entry name" value="HTH_ARAC_FAMILY_1"/>
    <property type="match status" value="1"/>
</dbReference>
<evidence type="ECO:0000256" key="3">
    <source>
        <dbReference type="ARBA" id="ARBA00023163"/>
    </source>
</evidence>
<evidence type="ECO:0000259" key="5">
    <source>
        <dbReference type="PROSITE" id="PS01124"/>
    </source>
</evidence>
<dbReference type="CDD" id="cd17536">
    <property type="entry name" value="REC_YesN-like"/>
    <property type="match status" value="1"/>
</dbReference>
<dbReference type="EMBL" id="JASKHM010000023">
    <property type="protein sequence ID" value="MEQ4486596.1"/>
    <property type="molecule type" value="Genomic_DNA"/>
</dbReference>
<keyword evidence="3" id="KW-0804">Transcription</keyword>
<reference evidence="7 8" key="1">
    <citation type="journal article" date="2023" name="Genome Announc.">
        <title>Pan-Genome Analyses of the Genus Cohnella and Proposal of the Novel Species Cohnella silvisoli sp. nov., Isolated from Forest Soil.</title>
        <authorList>
            <person name="Wang C."/>
            <person name="Mao L."/>
            <person name="Bao G."/>
            <person name="Zhu H."/>
        </authorList>
    </citation>
    <scope>NUCLEOTIDE SEQUENCE [LARGE SCALE GENOMIC DNA]</scope>
    <source>
        <strain evidence="7 8">NL03-T5-1</strain>
    </source>
</reference>
<dbReference type="Gene3D" id="1.10.10.60">
    <property type="entry name" value="Homeodomain-like"/>
    <property type="match status" value="2"/>
</dbReference>
<dbReference type="PANTHER" id="PTHR43280:SF28">
    <property type="entry name" value="HTH-TYPE TRANSCRIPTIONAL ACTIVATOR RHAS"/>
    <property type="match status" value="1"/>
</dbReference>
<evidence type="ECO:0000313" key="8">
    <source>
        <dbReference type="Proteomes" id="UP001493487"/>
    </source>
</evidence>
<evidence type="ECO:0000313" key="7">
    <source>
        <dbReference type="EMBL" id="MEQ4486596.1"/>
    </source>
</evidence>
<protein>
    <submittedName>
        <fullName evidence="7">Response regulator</fullName>
    </submittedName>
</protein>
<dbReference type="Pfam" id="PF12833">
    <property type="entry name" value="HTH_18"/>
    <property type="match status" value="1"/>
</dbReference>
<evidence type="ECO:0000256" key="2">
    <source>
        <dbReference type="ARBA" id="ARBA00023125"/>
    </source>
</evidence>
<dbReference type="PANTHER" id="PTHR43280">
    <property type="entry name" value="ARAC-FAMILY TRANSCRIPTIONAL REGULATOR"/>
    <property type="match status" value="1"/>
</dbReference>
<feature type="domain" description="HTH araC/xylS-type" evidence="5">
    <location>
        <begin position="441"/>
        <end position="539"/>
    </location>
</feature>
<dbReference type="InterPro" id="IPR001789">
    <property type="entry name" value="Sig_transdc_resp-reg_receiver"/>
</dbReference>